<feature type="compositionally biased region" description="Acidic residues" evidence="1">
    <location>
        <begin position="53"/>
        <end position="86"/>
    </location>
</feature>
<reference evidence="2 3" key="1">
    <citation type="submission" date="2024-05" db="EMBL/GenBank/DDBJ databases">
        <title>Genome sequencing and assembly of Indian major carp, Cirrhinus mrigala (Hamilton, 1822).</title>
        <authorList>
            <person name="Mohindra V."/>
            <person name="Chowdhury L.M."/>
            <person name="Lal K."/>
            <person name="Jena J.K."/>
        </authorList>
    </citation>
    <scope>NUCLEOTIDE SEQUENCE [LARGE SCALE GENOMIC DNA]</scope>
    <source>
        <strain evidence="2">CM1030</strain>
        <tissue evidence="2">Blood</tissue>
    </source>
</reference>
<evidence type="ECO:0000256" key="1">
    <source>
        <dbReference type="SAM" id="MobiDB-lite"/>
    </source>
</evidence>
<proteinExistence type="predicted"/>
<evidence type="ECO:0000313" key="3">
    <source>
        <dbReference type="Proteomes" id="UP001529510"/>
    </source>
</evidence>
<dbReference type="EMBL" id="JAMKFB020000006">
    <property type="protein sequence ID" value="KAL0191021.1"/>
    <property type="molecule type" value="Genomic_DNA"/>
</dbReference>
<feature type="region of interest" description="Disordered" evidence="1">
    <location>
        <begin position="1"/>
        <end position="99"/>
    </location>
</feature>
<organism evidence="2 3">
    <name type="scientific">Cirrhinus mrigala</name>
    <name type="common">Mrigala</name>
    <dbReference type="NCBI Taxonomy" id="683832"/>
    <lineage>
        <taxon>Eukaryota</taxon>
        <taxon>Metazoa</taxon>
        <taxon>Chordata</taxon>
        <taxon>Craniata</taxon>
        <taxon>Vertebrata</taxon>
        <taxon>Euteleostomi</taxon>
        <taxon>Actinopterygii</taxon>
        <taxon>Neopterygii</taxon>
        <taxon>Teleostei</taxon>
        <taxon>Ostariophysi</taxon>
        <taxon>Cypriniformes</taxon>
        <taxon>Cyprinidae</taxon>
        <taxon>Labeoninae</taxon>
        <taxon>Labeonini</taxon>
        <taxon>Cirrhinus</taxon>
    </lineage>
</organism>
<protein>
    <submittedName>
        <fullName evidence="2">Uncharacterized protein</fullName>
    </submittedName>
</protein>
<accession>A0ABD0QXP9</accession>
<gene>
    <name evidence="2" type="ORF">M9458_013719</name>
</gene>
<sequence length="123" mass="13593">MAPHTNWAPVSLATPETPFSPHALVSKRATLTPPPPPLSPHQPLKSLSWVGTELDDLDDDFLSDDPCSDFEEEEEEGEDEDDDDEGELCRSSGKAEDPFYDRSPLFSVVGRLVRFQEHAGKGN</sequence>
<comment type="caution">
    <text evidence="2">The sequence shown here is derived from an EMBL/GenBank/DDBJ whole genome shotgun (WGS) entry which is preliminary data.</text>
</comment>
<dbReference type="AlphaFoldDB" id="A0ABD0QXP9"/>
<evidence type="ECO:0000313" key="2">
    <source>
        <dbReference type="EMBL" id="KAL0191021.1"/>
    </source>
</evidence>
<keyword evidence="3" id="KW-1185">Reference proteome</keyword>
<dbReference type="Proteomes" id="UP001529510">
    <property type="component" value="Unassembled WGS sequence"/>
</dbReference>
<name>A0ABD0QXP9_CIRMR</name>